<evidence type="ECO:0000313" key="3">
    <source>
        <dbReference type="Proteomes" id="UP000186808"/>
    </source>
</evidence>
<dbReference type="AlphaFoldDB" id="A0A377GK87"/>
<protein>
    <submittedName>
        <fullName evidence="2">Uncharacterized protein</fullName>
    </submittedName>
</protein>
<organism evidence="2 4">
    <name type="scientific">Fluoribacter gormanii</name>
    <dbReference type="NCBI Taxonomy" id="464"/>
    <lineage>
        <taxon>Bacteria</taxon>
        <taxon>Pseudomonadati</taxon>
        <taxon>Pseudomonadota</taxon>
        <taxon>Gammaproteobacteria</taxon>
        <taxon>Legionellales</taxon>
        <taxon>Legionellaceae</taxon>
        <taxon>Fluoribacter</taxon>
    </lineage>
</organism>
<proteinExistence type="predicted"/>
<keyword evidence="3" id="KW-1185">Reference proteome</keyword>
<gene>
    <name evidence="2" type="ORF">NCTC11401_02067</name>
    <name evidence="1" type="ORF">SAMN05421777_11235</name>
</gene>
<dbReference type="Proteomes" id="UP000186808">
    <property type="component" value="Unassembled WGS sequence"/>
</dbReference>
<evidence type="ECO:0000313" key="2">
    <source>
        <dbReference type="EMBL" id="STO25237.1"/>
    </source>
</evidence>
<dbReference type="Proteomes" id="UP000254374">
    <property type="component" value="Unassembled WGS sequence"/>
</dbReference>
<evidence type="ECO:0000313" key="1">
    <source>
        <dbReference type="EMBL" id="SIR43660.1"/>
    </source>
</evidence>
<reference evidence="2 4" key="2">
    <citation type="submission" date="2018-06" db="EMBL/GenBank/DDBJ databases">
        <authorList>
            <consortium name="Pathogen Informatics"/>
            <person name="Doyle S."/>
        </authorList>
    </citation>
    <scope>NUCLEOTIDE SEQUENCE [LARGE SCALE GENOMIC DNA]</scope>
    <source>
        <strain evidence="2 4">NCTC11401</strain>
    </source>
</reference>
<sequence length="52" mass="5828">MEINLGIGIAPGKPGCLALRPTLPRIIKRPPLINMNMLTAVNQLLPIWLRWL</sequence>
<dbReference type="EMBL" id="FTNL01000012">
    <property type="protein sequence ID" value="SIR43660.1"/>
    <property type="molecule type" value="Genomic_DNA"/>
</dbReference>
<accession>A0A377GK87</accession>
<reference evidence="1 3" key="1">
    <citation type="submission" date="2017-01" db="EMBL/GenBank/DDBJ databases">
        <authorList>
            <person name="Varghese N."/>
            <person name="Submissions S."/>
        </authorList>
    </citation>
    <scope>NUCLEOTIDE SEQUENCE [LARGE SCALE GENOMIC DNA]</scope>
    <source>
        <strain evidence="1 3">ATCC 33342</strain>
    </source>
</reference>
<name>A0A377GK87_9GAMM</name>
<evidence type="ECO:0000313" key="4">
    <source>
        <dbReference type="Proteomes" id="UP000254374"/>
    </source>
</evidence>
<dbReference type="STRING" id="464.Lgor_1845"/>
<dbReference type="EMBL" id="UGGV01000001">
    <property type="protein sequence ID" value="STO25237.1"/>
    <property type="molecule type" value="Genomic_DNA"/>
</dbReference>